<evidence type="ECO:0000256" key="4">
    <source>
        <dbReference type="ARBA" id="ARBA00022679"/>
    </source>
</evidence>
<evidence type="ECO:0000259" key="5">
    <source>
        <dbReference type="Pfam" id="PF00535"/>
    </source>
</evidence>
<proteinExistence type="inferred from homology"/>
<organism evidence="6 7">
    <name type="scientific">Companilactobacillus nuruki</name>
    <dbReference type="NCBI Taxonomy" id="1993540"/>
    <lineage>
        <taxon>Bacteria</taxon>
        <taxon>Bacillati</taxon>
        <taxon>Bacillota</taxon>
        <taxon>Bacilli</taxon>
        <taxon>Lactobacillales</taxon>
        <taxon>Lactobacillaceae</taxon>
        <taxon>Companilactobacillus</taxon>
    </lineage>
</organism>
<accession>A0A2N7AW58</accession>
<evidence type="ECO:0000256" key="1">
    <source>
        <dbReference type="ARBA" id="ARBA00004776"/>
    </source>
</evidence>
<dbReference type="PANTHER" id="PTHR43179">
    <property type="entry name" value="RHAMNOSYLTRANSFERASE WBBL"/>
    <property type="match status" value="1"/>
</dbReference>
<keyword evidence="4 6" id="KW-0808">Transferase</keyword>
<evidence type="ECO:0000313" key="7">
    <source>
        <dbReference type="Proteomes" id="UP000235649"/>
    </source>
</evidence>
<keyword evidence="3" id="KW-0328">Glycosyltransferase</keyword>
<dbReference type="InterPro" id="IPR001173">
    <property type="entry name" value="Glyco_trans_2-like"/>
</dbReference>
<keyword evidence="7" id="KW-1185">Reference proteome</keyword>
<comment type="caution">
    <text evidence="6">The sequence shown here is derived from an EMBL/GenBank/DDBJ whole genome shotgun (WGS) entry which is preliminary data.</text>
</comment>
<dbReference type="Proteomes" id="UP000235649">
    <property type="component" value="Unassembled WGS sequence"/>
</dbReference>
<reference evidence="6 7" key="1">
    <citation type="submission" date="2017-05" db="EMBL/GenBank/DDBJ databases">
        <title>Lactobacillus nurukis nov., sp. nov., isolated from nuruk.</title>
        <authorList>
            <person name="Kim S.-J."/>
        </authorList>
    </citation>
    <scope>NUCLEOTIDE SEQUENCE [LARGE SCALE GENOMIC DNA]</scope>
    <source>
        <strain evidence="6 7">SYF10-1a</strain>
    </source>
</reference>
<dbReference type="Pfam" id="PF00535">
    <property type="entry name" value="Glycos_transf_2"/>
    <property type="match status" value="1"/>
</dbReference>
<dbReference type="InterPro" id="IPR029044">
    <property type="entry name" value="Nucleotide-diphossugar_trans"/>
</dbReference>
<sequence>MDITALVVTYNRLDLLKECLNVIKSQTLPVQKIIVVDNNSSDGTTEYLHQLADSNMKICFMKKNLGGSGGFFEGIKYFVENNYGEYLWIMDDDTIPQTDALSKLVQAAGDKNFGFLASNVRWIDKSAAVMNVPVVDQRKWNQNSDKDNFLPTVISASFVSILIPKIVIEKVGLPYKEFFIWGDDTEYTSRISQQFTSYFVPKSIVIHKMKQNCGVDIITDQSNRLDRYFYSFRNRTFLAQKKHGKVKLKSYAGMDWELLRVIFGPSVDKRFQKSKIILHGMIAGRFFHPKISYCRTYSN</sequence>
<dbReference type="RefSeq" id="WP_102195315.1">
    <property type="nucleotide sequence ID" value="NZ_NIPR01000005.1"/>
</dbReference>
<dbReference type="Gene3D" id="3.90.550.10">
    <property type="entry name" value="Spore Coat Polysaccharide Biosynthesis Protein SpsA, Chain A"/>
    <property type="match status" value="1"/>
</dbReference>
<dbReference type="AlphaFoldDB" id="A0A2N7AW58"/>
<feature type="domain" description="Glycosyltransferase 2-like" evidence="5">
    <location>
        <begin position="5"/>
        <end position="125"/>
    </location>
</feature>
<name>A0A2N7AW58_9LACO</name>
<evidence type="ECO:0000256" key="2">
    <source>
        <dbReference type="ARBA" id="ARBA00006739"/>
    </source>
</evidence>
<evidence type="ECO:0000313" key="6">
    <source>
        <dbReference type="EMBL" id="PMD72983.1"/>
    </source>
</evidence>
<comment type="similarity">
    <text evidence="2">Belongs to the glycosyltransferase 2 family.</text>
</comment>
<dbReference type="SUPFAM" id="SSF53448">
    <property type="entry name" value="Nucleotide-diphospho-sugar transferases"/>
    <property type="match status" value="1"/>
</dbReference>
<evidence type="ECO:0000256" key="3">
    <source>
        <dbReference type="ARBA" id="ARBA00022676"/>
    </source>
</evidence>
<dbReference type="CDD" id="cd04185">
    <property type="entry name" value="GT_2_like_b"/>
    <property type="match status" value="1"/>
</dbReference>
<dbReference type="OrthoDB" id="7665907at2"/>
<dbReference type="PANTHER" id="PTHR43179:SF12">
    <property type="entry name" value="GALACTOFURANOSYLTRANSFERASE GLFT2"/>
    <property type="match status" value="1"/>
</dbReference>
<dbReference type="GO" id="GO:0016757">
    <property type="term" value="F:glycosyltransferase activity"/>
    <property type="evidence" value="ECO:0007669"/>
    <property type="project" value="UniProtKB-KW"/>
</dbReference>
<comment type="pathway">
    <text evidence="1">Cell wall biogenesis; cell wall polysaccharide biosynthesis.</text>
</comment>
<gene>
    <name evidence="6" type="ORF">CBP76_02280</name>
</gene>
<protein>
    <submittedName>
        <fullName evidence="6">Glycosyl transferase</fullName>
    </submittedName>
</protein>
<dbReference type="EMBL" id="NIPR01000005">
    <property type="protein sequence ID" value="PMD72983.1"/>
    <property type="molecule type" value="Genomic_DNA"/>
</dbReference>